<comment type="caution">
    <text evidence="1">The sequence shown here is derived from an EMBL/GenBank/DDBJ whole genome shotgun (WGS) entry which is preliminary data.</text>
</comment>
<dbReference type="SFLD" id="SFLDG01140">
    <property type="entry name" value="C2.B:_Phosphomannomutase_and_P"/>
    <property type="match status" value="1"/>
</dbReference>
<proteinExistence type="predicted"/>
<sequence>MTPDIRLVAIDLDGTLLDSDKRLDPDFPAVLRELRRRGVAVVPASGRQWESIRRVVVPDHDTEAGADLLRELDVIAENGALLARGEEVVAIDPTPRGTRATVLDGVARYEAAGGNAGVVVCGRRSAYTHRADEEFLAVARPYYPLLEVVEDLRAVDDDDLKLAVWDPSGAEDGVLPALGTIPGARLLSSARVWVDVMSPTADKGRALGELQDALGIAPEQTMAFGDYPNDIGMLRRAAWSFAMANAHPDTVAVARHRAPGNDERGVTRTIREVLAL</sequence>
<dbReference type="Gene3D" id="3.40.50.1000">
    <property type="entry name" value="HAD superfamily/HAD-like"/>
    <property type="match status" value="1"/>
</dbReference>
<dbReference type="RefSeq" id="WP_245967948.1">
    <property type="nucleotide sequence ID" value="NZ_CALFQU010000041.1"/>
</dbReference>
<dbReference type="Gene3D" id="3.30.1240.10">
    <property type="match status" value="1"/>
</dbReference>
<dbReference type="InterPro" id="IPR023214">
    <property type="entry name" value="HAD_sf"/>
</dbReference>
<dbReference type="SFLD" id="SFLDS00003">
    <property type="entry name" value="Haloacid_Dehalogenase"/>
    <property type="match status" value="1"/>
</dbReference>
<dbReference type="InterPro" id="IPR036412">
    <property type="entry name" value="HAD-like_sf"/>
</dbReference>
<dbReference type="PANTHER" id="PTHR10000:SF53">
    <property type="entry name" value="5-AMINO-6-(5-PHOSPHO-D-RIBITYLAMINO)URACIL PHOSPHATASE YBJI-RELATED"/>
    <property type="match status" value="1"/>
</dbReference>
<dbReference type="Proteomes" id="UP000275356">
    <property type="component" value="Unassembled WGS sequence"/>
</dbReference>
<accession>A0A3N2DAE2</accession>
<keyword evidence="2" id="KW-1185">Reference proteome</keyword>
<dbReference type="EMBL" id="RKHQ01000001">
    <property type="protein sequence ID" value="ROR96761.1"/>
    <property type="molecule type" value="Genomic_DNA"/>
</dbReference>
<dbReference type="GO" id="GO:0000287">
    <property type="term" value="F:magnesium ion binding"/>
    <property type="evidence" value="ECO:0007669"/>
    <property type="project" value="TreeGrafter"/>
</dbReference>
<evidence type="ECO:0000313" key="1">
    <source>
        <dbReference type="EMBL" id="ROR96761.1"/>
    </source>
</evidence>
<name>A0A3N2DAE2_9MICO</name>
<dbReference type="GO" id="GO:0005829">
    <property type="term" value="C:cytosol"/>
    <property type="evidence" value="ECO:0007669"/>
    <property type="project" value="TreeGrafter"/>
</dbReference>
<organism evidence="1 2">
    <name type="scientific">Salana multivorans</name>
    <dbReference type="NCBI Taxonomy" id="120377"/>
    <lineage>
        <taxon>Bacteria</taxon>
        <taxon>Bacillati</taxon>
        <taxon>Actinomycetota</taxon>
        <taxon>Actinomycetes</taxon>
        <taxon>Micrococcales</taxon>
        <taxon>Beutenbergiaceae</taxon>
        <taxon>Salana</taxon>
    </lineage>
</organism>
<reference evidence="1 2" key="1">
    <citation type="submission" date="2018-11" db="EMBL/GenBank/DDBJ databases">
        <title>Sequencing the genomes of 1000 actinobacteria strains.</title>
        <authorList>
            <person name="Klenk H.-P."/>
        </authorList>
    </citation>
    <scope>NUCLEOTIDE SEQUENCE [LARGE SCALE GENOMIC DNA]</scope>
    <source>
        <strain evidence="1 2">DSM 13521</strain>
    </source>
</reference>
<evidence type="ECO:0000313" key="2">
    <source>
        <dbReference type="Proteomes" id="UP000275356"/>
    </source>
</evidence>
<dbReference type="PANTHER" id="PTHR10000">
    <property type="entry name" value="PHOSPHOSERINE PHOSPHATASE"/>
    <property type="match status" value="1"/>
</dbReference>
<protein>
    <submittedName>
        <fullName evidence="1">Uncharacterized protein</fullName>
    </submittedName>
</protein>
<dbReference type="GO" id="GO:0016791">
    <property type="term" value="F:phosphatase activity"/>
    <property type="evidence" value="ECO:0007669"/>
    <property type="project" value="TreeGrafter"/>
</dbReference>
<dbReference type="SUPFAM" id="SSF56784">
    <property type="entry name" value="HAD-like"/>
    <property type="match status" value="1"/>
</dbReference>
<dbReference type="Pfam" id="PF08282">
    <property type="entry name" value="Hydrolase_3"/>
    <property type="match status" value="1"/>
</dbReference>
<dbReference type="AlphaFoldDB" id="A0A3N2DAE2"/>
<gene>
    <name evidence="1" type="ORF">EDD28_1352</name>
</gene>